<comment type="caution">
    <text evidence="9">The sequence shown here is derived from an EMBL/GenBank/DDBJ whole genome shotgun (WGS) entry which is preliminary data.</text>
</comment>
<evidence type="ECO:0000256" key="6">
    <source>
        <dbReference type="ARBA" id="ARBA00022842"/>
    </source>
</evidence>
<keyword evidence="6" id="KW-0460">Magnesium</keyword>
<evidence type="ECO:0000313" key="9">
    <source>
        <dbReference type="EMBL" id="RMB56716.1"/>
    </source>
</evidence>
<evidence type="ECO:0000256" key="7">
    <source>
        <dbReference type="ARBA" id="ARBA00038093"/>
    </source>
</evidence>
<name>A0A3M0GHB4_9CORY</name>
<evidence type="ECO:0000256" key="5">
    <source>
        <dbReference type="ARBA" id="ARBA00022801"/>
    </source>
</evidence>
<proteinExistence type="inferred from homology"/>
<comment type="similarity">
    <text evidence="7">Belongs to the PINc/VapC protein family.</text>
</comment>
<dbReference type="PANTHER" id="PTHR33653">
    <property type="entry name" value="RIBONUCLEASE VAPC2"/>
    <property type="match status" value="1"/>
</dbReference>
<dbReference type="PANTHER" id="PTHR33653:SF1">
    <property type="entry name" value="RIBONUCLEASE VAPC2"/>
    <property type="match status" value="1"/>
</dbReference>
<dbReference type="OrthoDB" id="9815354at2"/>
<feature type="domain" description="PIN" evidence="8">
    <location>
        <begin position="2"/>
        <end position="125"/>
    </location>
</feature>
<protein>
    <submittedName>
        <fullName evidence="9">Type II toxin-antitoxin system VapC family toxin</fullName>
    </submittedName>
</protein>
<comment type="cofactor">
    <cofactor evidence="1">
        <name>Mg(2+)</name>
        <dbReference type="ChEBI" id="CHEBI:18420"/>
    </cofactor>
</comment>
<dbReference type="GO" id="GO:0016787">
    <property type="term" value="F:hydrolase activity"/>
    <property type="evidence" value="ECO:0007669"/>
    <property type="project" value="UniProtKB-KW"/>
</dbReference>
<sequence>MIIADTNVISEVMKPTPDKQVLQWWHRTTAETVAITAMTLSELHAGIMLLPDGHRRDSLAKALHTSLQNQVVIPFDAQAAFQFGVVVSRRRQLGKPISTVDAQIAATCRAYSATCATGNIKDFSDTGVTLLNPREE</sequence>
<organism evidence="9 10">
    <name type="scientific">Corynebacterium macginleyi</name>
    <dbReference type="NCBI Taxonomy" id="38290"/>
    <lineage>
        <taxon>Bacteria</taxon>
        <taxon>Bacillati</taxon>
        <taxon>Actinomycetota</taxon>
        <taxon>Actinomycetes</taxon>
        <taxon>Mycobacteriales</taxon>
        <taxon>Corynebacteriaceae</taxon>
        <taxon>Corynebacterium</taxon>
    </lineage>
</organism>
<dbReference type="InterPro" id="IPR002716">
    <property type="entry name" value="PIN_dom"/>
</dbReference>
<dbReference type="InterPro" id="IPR050556">
    <property type="entry name" value="Type_II_TA_system_RNase"/>
</dbReference>
<dbReference type="Proteomes" id="UP000270649">
    <property type="component" value="Unassembled WGS sequence"/>
</dbReference>
<gene>
    <name evidence="9" type="ORF">D9543_10705</name>
</gene>
<dbReference type="RefSeq" id="WP_121928242.1">
    <property type="nucleotide sequence ID" value="NZ_JAACCH010000044.1"/>
</dbReference>
<dbReference type="CDD" id="cd18731">
    <property type="entry name" value="PIN_NgFitB-like"/>
    <property type="match status" value="1"/>
</dbReference>
<evidence type="ECO:0000256" key="4">
    <source>
        <dbReference type="ARBA" id="ARBA00022723"/>
    </source>
</evidence>
<keyword evidence="5" id="KW-0378">Hydrolase</keyword>
<evidence type="ECO:0000256" key="2">
    <source>
        <dbReference type="ARBA" id="ARBA00022649"/>
    </source>
</evidence>
<dbReference type="AlphaFoldDB" id="A0A3M0GHB4"/>
<reference evidence="9 10" key="1">
    <citation type="submission" date="2018-10" db="EMBL/GenBank/DDBJ databases">
        <title>Corynebacterium macginleyi genome sequencing and assembly of the type strain and two clinical samples.</title>
        <authorList>
            <person name="Bernier A.-M."/>
            <person name="Bernard K."/>
        </authorList>
    </citation>
    <scope>NUCLEOTIDE SEQUENCE [LARGE SCALE GENOMIC DNA]</scope>
    <source>
        <strain evidence="9 10">NML 120205</strain>
    </source>
</reference>
<dbReference type="EMBL" id="REGC01000020">
    <property type="protein sequence ID" value="RMB56716.1"/>
    <property type="molecule type" value="Genomic_DNA"/>
</dbReference>
<evidence type="ECO:0000259" key="8">
    <source>
        <dbReference type="Pfam" id="PF01850"/>
    </source>
</evidence>
<dbReference type="InterPro" id="IPR029060">
    <property type="entry name" value="PIN-like_dom_sf"/>
</dbReference>
<dbReference type="GO" id="GO:0046872">
    <property type="term" value="F:metal ion binding"/>
    <property type="evidence" value="ECO:0007669"/>
    <property type="project" value="UniProtKB-KW"/>
</dbReference>
<keyword evidence="4" id="KW-0479">Metal-binding</keyword>
<evidence type="ECO:0000256" key="3">
    <source>
        <dbReference type="ARBA" id="ARBA00022722"/>
    </source>
</evidence>
<dbReference type="Pfam" id="PF01850">
    <property type="entry name" value="PIN"/>
    <property type="match status" value="1"/>
</dbReference>
<dbReference type="Gene3D" id="3.40.50.1010">
    <property type="entry name" value="5'-nuclease"/>
    <property type="match status" value="1"/>
</dbReference>
<keyword evidence="3" id="KW-0540">Nuclease</keyword>
<accession>A0A3M0GHB4</accession>
<dbReference type="SUPFAM" id="SSF88723">
    <property type="entry name" value="PIN domain-like"/>
    <property type="match status" value="1"/>
</dbReference>
<keyword evidence="2" id="KW-1277">Toxin-antitoxin system</keyword>
<dbReference type="GO" id="GO:0004518">
    <property type="term" value="F:nuclease activity"/>
    <property type="evidence" value="ECO:0007669"/>
    <property type="project" value="UniProtKB-KW"/>
</dbReference>
<evidence type="ECO:0000313" key="10">
    <source>
        <dbReference type="Proteomes" id="UP000270649"/>
    </source>
</evidence>
<evidence type="ECO:0000256" key="1">
    <source>
        <dbReference type="ARBA" id="ARBA00001946"/>
    </source>
</evidence>